<dbReference type="GO" id="GO:0005829">
    <property type="term" value="C:cytosol"/>
    <property type="evidence" value="ECO:0007669"/>
    <property type="project" value="TreeGrafter"/>
</dbReference>
<dbReference type="NCBIfam" id="TIGR01952">
    <property type="entry name" value="nusA_arch"/>
    <property type="match status" value="1"/>
</dbReference>
<accession>A0A483CKK0</accession>
<dbReference type="RefSeq" id="WP_130647651.1">
    <property type="nucleotide sequence ID" value="NZ_PGCL01000007.1"/>
</dbReference>
<protein>
    <recommendedName>
        <fullName evidence="6">Probable transcription termination protein NusA</fullName>
    </recommendedName>
</protein>
<gene>
    <name evidence="6" type="primary">nusA</name>
    <name evidence="9" type="ORF">CUJ86_11160</name>
</gene>
<dbReference type="InterPro" id="IPR010212">
    <property type="entry name" value="NusA_arc"/>
</dbReference>
<keyword evidence="10" id="KW-1185">Reference proteome</keyword>
<dbReference type="GO" id="GO:0006353">
    <property type="term" value="P:DNA-templated transcription termination"/>
    <property type="evidence" value="ECO:0007669"/>
    <property type="project" value="UniProtKB-UniRule"/>
</dbReference>
<organism evidence="9 10">
    <name type="scientific">Methanofollis fontis</name>
    <dbReference type="NCBI Taxonomy" id="2052832"/>
    <lineage>
        <taxon>Archaea</taxon>
        <taxon>Methanobacteriati</taxon>
        <taxon>Methanobacteriota</taxon>
        <taxon>Stenosarchaea group</taxon>
        <taxon>Methanomicrobia</taxon>
        <taxon>Methanomicrobiales</taxon>
        <taxon>Methanomicrobiaceae</taxon>
        <taxon>Methanofollis</taxon>
    </lineage>
</organism>
<sequence>MDRNIGFKERRYIEELRILTRSVAVDCLIDDRFDRVIYVIKPGDMGLAIGKKGENIRKMQKVLGRRIEMVEYAEDEETFIANIFRPVEVAGVSIDEESGKMNVVVCRKTDLGIAIGKGGSTIEKARMLVKRFFSDEIGDVVLTPAAAAEGEEEEA</sequence>
<keyword evidence="1 6" id="KW-0806">Transcription termination</keyword>
<evidence type="ECO:0000256" key="7">
    <source>
        <dbReference type="PROSITE-ProRule" id="PRU00117"/>
    </source>
</evidence>
<evidence type="ECO:0000259" key="8">
    <source>
        <dbReference type="SMART" id="SM00322"/>
    </source>
</evidence>
<dbReference type="PROSITE" id="PS50084">
    <property type="entry name" value="KH_TYPE_1"/>
    <property type="match status" value="1"/>
</dbReference>
<evidence type="ECO:0000256" key="1">
    <source>
        <dbReference type="ARBA" id="ARBA00022472"/>
    </source>
</evidence>
<dbReference type="EMBL" id="PGCL01000007">
    <property type="protein sequence ID" value="TAJ43409.1"/>
    <property type="molecule type" value="Genomic_DNA"/>
</dbReference>
<dbReference type="InterPro" id="IPR004044">
    <property type="entry name" value="KH_dom_type_2"/>
</dbReference>
<dbReference type="InterPro" id="IPR030842">
    <property type="entry name" value="TF_NusA_bacterial"/>
</dbReference>
<name>A0A483CKK0_9EURY</name>
<dbReference type="GO" id="GO:0031564">
    <property type="term" value="P:transcription antitermination"/>
    <property type="evidence" value="ECO:0007669"/>
    <property type="project" value="InterPro"/>
</dbReference>
<keyword evidence="4 6" id="KW-0805">Transcription regulation</keyword>
<dbReference type="Gene3D" id="3.30.300.20">
    <property type="match status" value="2"/>
</dbReference>
<reference evidence="9 10" key="1">
    <citation type="submission" date="2017-11" db="EMBL/GenBank/DDBJ databases">
        <title>Isolation and Characterization of Methanofollis Species from Methane Seep Offshore SW Taiwan.</title>
        <authorList>
            <person name="Teng N.-H."/>
            <person name="Lai M.-C."/>
            <person name="Chen S.-C."/>
        </authorList>
    </citation>
    <scope>NUCLEOTIDE SEQUENCE [LARGE SCALE GENOMIC DNA]</scope>
    <source>
        <strain evidence="9 10">FWC-SCC2</strain>
    </source>
</reference>
<evidence type="ECO:0000256" key="6">
    <source>
        <dbReference type="HAMAP-Rule" id="MF_00945"/>
    </source>
</evidence>
<dbReference type="SMART" id="SM00322">
    <property type="entry name" value="KH"/>
    <property type="match status" value="1"/>
</dbReference>
<dbReference type="AlphaFoldDB" id="A0A483CKK0"/>
<evidence type="ECO:0000256" key="3">
    <source>
        <dbReference type="ARBA" id="ARBA00022884"/>
    </source>
</evidence>
<dbReference type="HAMAP" id="MF_00945_A">
    <property type="entry name" value="NusA_A"/>
    <property type="match status" value="1"/>
</dbReference>
<dbReference type="InterPro" id="IPR004087">
    <property type="entry name" value="KH_dom"/>
</dbReference>
<keyword evidence="2 6" id="KW-0963">Cytoplasm</keyword>
<feature type="domain" description="K Homology" evidence="8">
    <location>
        <begin position="32"/>
        <end position="99"/>
    </location>
</feature>
<keyword evidence="3 7" id="KW-0694">RNA-binding</keyword>
<dbReference type="PANTHER" id="PTHR22648:SF0">
    <property type="entry name" value="TRANSCRIPTION TERMINATION_ANTITERMINATION PROTEIN NUSA"/>
    <property type="match status" value="1"/>
</dbReference>
<comment type="function">
    <text evidence="6">Participates in transcription termination.</text>
</comment>
<dbReference type="OrthoDB" id="4116at2157"/>
<comment type="caution">
    <text evidence="9">The sequence shown here is derived from an EMBL/GenBank/DDBJ whole genome shotgun (WGS) entry which is preliminary data.</text>
</comment>
<comment type="similarity">
    <text evidence="6">Belongs to the NusA family.</text>
</comment>
<dbReference type="InterPro" id="IPR009019">
    <property type="entry name" value="KH_sf_prok-type"/>
</dbReference>
<dbReference type="SUPFAM" id="SSF54814">
    <property type="entry name" value="Prokaryotic type KH domain (KH-domain type II)"/>
    <property type="match status" value="2"/>
</dbReference>
<evidence type="ECO:0000313" key="10">
    <source>
        <dbReference type="Proteomes" id="UP000292580"/>
    </source>
</evidence>
<comment type="subcellular location">
    <subcellularLocation>
        <location evidence="6">Cytoplasm</location>
    </subcellularLocation>
</comment>
<evidence type="ECO:0000256" key="2">
    <source>
        <dbReference type="ARBA" id="ARBA00022490"/>
    </source>
</evidence>
<dbReference type="Proteomes" id="UP000292580">
    <property type="component" value="Unassembled WGS sequence"/>
</dbReference>
<dbReference type="GO" id="GO:0003723">
    <property type="term" value="F:RNA binding"/>
    <property type="evidence" value="ECO:0007669"/>
    <property type="project" value="UniProtKB-UniRule"/>
</dbReference>
<evidence type="ECO:0000256" key="5">
    <source>
        <dbReference type="ARBA" id="ARBA00023163"/>
    </source>
</evidence>
<dbReference type="Pfam" id="PF07650">
    <property type="entry name" value="KH_2"/>
    <property type="match status" value="1"/>
</dbReference>
<evidence type="ECO:0000256" key="4">
    <source>
        <dbReference type="ARBA" id="ARBA00023015"/>
    </source>
</evidence>
<dbReference type="InterPro" id="IPR015946">
    <property type="entry name" value="KH_dom-like_a/b"/>
</dbReference>
<keyword evidence="5 6" id="KW-0804">Transcription</keyword>
<dbReference type="PANTHER" id="PTHR22648">
    <property type="entry name" value="TRANSCRIPTION TERMINATION FACTOR NUSA"/>
    <property type="match status" value="1"/>
</dbReference>
<dbReference type="Pfam" id="PF26594">
    <property type="entry name" value="KH_NusA_2nd"/>
    <property type="match status" value="1"/>
</dbReference>
<dbReference type="InterPro" id="IPR058582">
    <property type="entry name" value="KH_NusA_2nd"/>
</dbReference>
<proteinExistence type="inferred from homology"/>
<evidence type="ECO:0000313" key="9">
    <source>
        <dbReference type="EMBL" id="TAJ43409.1"/>
    </source>
</evidence>